<dbReference type="Gramene" id="KMS99784">
    <property type="protein sequence ID" value="KMS99784"/>
    <property type="gene ID" value="BVRB_1g020780"/>
</dbReference>
<evidence type="ECO:0008006" key="3">
    <source>
        <dbReference type="Google" id="ProtNLM"/>
    </source>
</evidence>
<dbReference type="EMBL" id="KQ090201">
    <property type="protein sequence ID" value="KMS99784.1"/>
    <property type="molecule type" value="Genomic_DNA"/>
</dbReference>
<dbReference type="PANTHER" id="PTHR11439">
    <property type="entry name" value="GAG-POL-RELATED RETROTRANSPOSON"/>
    <property type="match status" value="1"/>
</dbReference>
<sequence length="133" mass="14959">MKNSKRGFVPMSHGISLSKSQYPTELDELKRMSSIPYASAIGSIMYAMISTRPNVAYALSMCGRFQANLGEAHWIGAKSILKYLRGTKGLFLVYEGERELVIEGYTDASFQTDIDDYRSYSGYIFRLNETVVS</sequence>
<dbReference type="OrthoDB" id="1915846at2759"/>
<dbReference type="OMA" id="DICFAVS"/>
<gene>
    <name evidence="1" type="ORF">BVRB_1g020780</name>
</gene>
<dbReference type="PANTHER" id="PTHR11439:SF496">
    <property type="entry name" value="RNA-DIRECTED DNA POLYMERASE"/>
    <property type="match status" value="1"/>
</dbReference>
<name>A0A0J8BEK1_BETVV</name>
<keyword evidence="2" id="KW-1185">Reference proteome</keyword>
<dbReference type="Proteomes" id="UP000035740">
    <property type="component" value="Unassembled WGS sequence"/>
</dbReference>
<evidence type="ECO:0000313" key="2">
    <source>
        <dbReference type="Proteomes" id="UP000035740"/>
    </source>
</evidence>
<dbReference type="eggNOG" id="KOG1075">
    <property type="taxonomic scope" value="Eukaryota"/>
</dbReference>
<organism evidence="1 2">
    <name type="scientific">Beta vulgaris subsp. vulgaris</name>
    <name type="common">Beet</name>
    <dbReference type="NCBI Taxonomy" id="3555"/>
    <lineage>
        <taxon>Eukaryota</taxon>
        <taxon>Viridiplantae</taxon>
        <taxon>Streptophyta</taxon>
        <taxon>Embryophyta</taxon>
        <taxon>Tracheophyta</taxon>
        <taxon>Spermatophyta</taxon>
        <taxon>Magnoliopsida</taxon>
        <taxon>eudicotyledons</taxon>
        <taxon>Gunneridae</taxon>
        <taxon>Pentapetalae</taxon>
        <taxon>Caryophyllales</taxon>
        <taxon>Chenopodiaceae</taxon>
        <taxon>Betoideae</taxon>
        <taxon>Beta</taxon>
    </lineage>
</organism>
<evidence type="ECO:0000313" key="1">
    <source>
        <dbReference type="EMBL" id="KMS99784.1"/>
    </source>
</evidence>
<proteinExistence type="predicted"/>
<dbReference type="AlphaFoldDB" id="A0A0J8BEK1"/>
<protein>
    <recommendedName>
        <fullName evidence="3">Reverse transcriptase Ty1/copia-type domain-containing protein</fullName>
    </recommendedName>
</protein>
<reference evidence="1 2" key="1">
    <citation type="journal article" date="2014" name="Nature">
        <title>The genome of the recently domesticated crop plant sugar beet (Beta vulgaris).</title>
        <authorList>
            <person name="Dohm J.C."/>
            <person name="Minoche A.E."/>
            <person name="Holtgrawe D."/>
            <person name="Capella-Gutierrez S."/>
            <person name="Zakrzewski F."/>
            <person name="Tafer H."/>
            <person name="Rupp O."/>
            <person name="Sorensen T.R."/>
            <person name="Stracke R."/>
            <person name="Reinhardt R."/>
            <person name="Goesmann A."/>
            <person name="Kraft T."/>
            <person name="Schulz B."/>
            <person name="Stadler P.F."/>
            <person name="Schmidt T."/>
            <person name="Gabaldon T."/>
            <person name="Lehrach H."/>
            <person name="Weisshaar B."/>
            <person name="Himmelbauer H."/>
        </authorList>
    </citation>
    <scope>NUCLEOTIDE SEQUENCE [LARGE SCALE GENOMIC DNA]</scope>
    <source>
        <tissue evidence="1">Taproot</tissue>
    </source>
</reference>
<dbReference type="eggNOG" id="KOG0017">
    <property type="taxonomic scope" value="Eukaryota"/>
</dbReference>
<accession>A0A0J8BEK1</accession>